<dbReference type="STRING" id="1272.GCA_900014985_00615"/>
<feature type="transmembrane region" description="Helical" evidence="8">
    <location>
        <begin position="341"/>
        <end position="360"/>
    </location>
</feature>
<dbReference type="CDD" id="cd17369">
    <property type="entry name" value="MFS_ShiA_like"/>
    <property type="match status" value="1"/>
</dbReference>
<dbReference type="EMBL" id="BJNW01000002">
    <property type="protein sequence ID" value="GEC98231.1"/>
    <property type="molecule type" value="Genomic_DNA"/>
</dbReference>
<gene>
    <name evidence="10" type="ORF">KVA01_03860</name>
</gene>
<dbReference type="Pfam" id="PF07690">
    <property type="entry name" value="MFS_1"/>
    <property type="match status" value="1"/>
</dbReference>
<dbReference type="PANTHER" id="PTHR43045:SF1">
    <property type="entry name" value="SHIKIMATE TRANSPORTER"/>
    <property type="match status" value="1"/>
</dbReference>
<name>A0A4Y4CZC2_KOCVA</name>
<proteinExistence type="predicted"/>
<reference evidence="10 11" key="1">
    <citation type="submission" date="2019-06" db="EMBL/GenBank/DDBJ databases">
        <title>Whole genome shotgun sequence of Kocuria varians NBRC 15358.</title>
        <authorList>
            <person name="Hosoyama A."/>
            <person name="Uohara A."/>
            <person name="Ohji S."/>
            <person name="Ichikawa N."/>
        </authorList>
    </citation>
    <scope>NUCLEOTIDE SEQUENCE [LARGE SCALE GENOMIC DNA]</scope>
    <source>
        <strain evidence="10 11">NBRC 15358</strain>
    </source>
</reference>
<feature type="transmembrane region" description="Helical" evidence="8">
    <location>
        <begin position="65"/>
        <end position="84"/>
    </location>
</feature>
<evidence type="ECO:0000256" key="5">
    <source>
        <dbReference type="ARBA" id="ARBA00022989"/>
    </source>
</evidence>
<dbReference type="OrthoDB" id="8953821at2"/>
<comment type="subcellular location">
    <subcellularLocation>
        <location evidence="1">Cell membrane</location>
        <topology evidence="1">Multi-pass membrane protein</topology>
    </subcellularLocation>
</comment>
<feature type="transmembrane region" description="Helical" evidence="8">
    <location>
        <begin position="251"/>
        <end position="275"/>
    </location>
</feature>
<evidence type="ECO:0000259" key="9">
    <source>
        <dbReference type="PROSITE" id="PS50850"/>
    </source>
</evidence>
<protein>
    <submittedName>
        <fullName evidence="10">MFS transporter</fullName>
    </submittedName>
</protein>
<comment type="caution">
    <text evidence="10">The sequence shown here is derived from an EMBL/GenBank/DDBJ whole genome shotgun (WGS) entry which is preliminary data.</text>
</comment>
<dbReference type="GO" id="GO:0022857">
    <property type="term" value="F:transmembrane transporter activity"/>
    <property type="evidence" value="ECO:0007669"/>
    <property type="project" value="InterPro"/>
</dbReference>
<dbReference type="PROSITE" id="PS50850">
    <property type="entry name" value="MFS"/>
    <property type="match status" value="1"/>
</dbReference>
<keyword evidence="4 8" id="KW-0812">Transmembrane</keyword>
<evidence type="ECO:0000313" key="11">
    <source>
        <dbReference type="Proteomes" id="UP000315730"/>
    </source>
</evidence>
<dbReference type="PANTHER" id="PTHR43045">
    <property type="entry name" value="SHIKIMATE TRANSPORTER"/>
    <property type="match status" value="1"/>
</dbReference>
<feature type="transmembrane region" description="Helical" evidence="8">
    <location>
        <begin position="96"/>
        <end position="115"/>
    </location>
</feature>
<keyword evidence="2" id="KW-0813">Transport</keyword>
<evidence type="ECO:0000256" key="2">
    <source>
        <dbReference type="ARBA" id="ARBA00022448"/>
    </source>
</evidence>
<feature type="transmembrane region" description="Helical" evidence="8">
    <location>
        <begin position="381"/>
        <end position="402"/>
    </location>
</feature>
<evidence type="ECO:0000256" key="3">
    <source>
        <dbReference type="ARBA" id="ARBA00022475"/>
    </source>
</evidence>
<evidence type="ECO:0000256" key="4">
    <source>
        <dbReference type="ARBA" id="ARBA00022692"/>
    </source>
</evidence>
<dbReference type="InterPro" id="IPR005829">
    <property type="entry name" value="Sugar_transporter_CS"/>
</dbReference>
<feature type="transmembrane region" description="Helical" evidence="8">
    <location>
        <begin position="162"/>
        <end position="185"/>
    </location>
</feature>
<sequence length="475" mass="51365">MASTTAPATPAHTMTREERKVLAGTLVGTTIEWYDFFIYAQAAAFILAAHFFNPLGAENAQLAQVVSWASLGISFLFRPLGAIVAGHIGDRFGRKVTLVLTLFGMGAATTLIGVLPTYEQIGITAPILLVLLRILQGFSAGGEWGGAALMSVEHAPVNKRGLYGAYPQIGVPIGMLMATLFMFGLSTALTPQQFESWGWRIPFLFSIVLIFVGWLIRRSVDESPVFLAMQQRAKESSAPLGQLFRSNWREVVLAALIFAGNNAAGYLVIAFFASYGTKVLHMSRPETLVASLVGGVGWLIFTMLGGWMSDKIGRRLTFQIGYAIIILWAVPMWWLLNTASLPLFALAIFVLTIGLGPSYGPQSAMYAEMFPARVRYSGVSIGYALGSIIGGAFAPMIAELLLARTGHAWSIGVYIALISLVSFIAVCFVRKSDQGKDLHVAEVHEEYLRTHPGEHVPAVAGEPEEGPAVASDPRH</sequence>
<feature type="transmembrane region" description="Helical" evidence="8">
    <location>
        <begin position="197"/>
        <end position="216"/>
    </location>
</feature>
<feature type="transmembrane region" description="Helical" evidence="8">
    <location>
        <begin position="316"/>
        <end position="335"/>
    </location>
</feature>
<dbReference type="InterPro" id="IPR036259">
    <property type="entry name" value="MFS_trans_sf"/>
</dbReference>
<feature type="domain" description="Major facilitator superfamily (MFS) profile" evidence="9">
    <location>
        <begin position="21"/>
        <end position="434"/>
    </location>
</feature>
<dbReference type="AlphaFoldDB" id="A0A4Y4CZC2"/>
<evidence type="ECO:0000256" key="7">
    <source>
        <dbReference type="SAM" id="MobiDB-lite"/>
    </source>
</evidence>
<keyword evidence="5 8" id="KW-1133">Transmembrane helix</keyword>
<evidence type="ECO:0000256" key="1">
    <source>
        <dbReference type="ARBA" id="ARBA00004651"/>
    </source>
</evidence>
<dbReference type="InterPro" id="IPR011701">
    <property type="entry name" value="MFS"/>
</dbReference>
<feature type="transmembrane region" description="Helical" evidence="8">
    <location>
        <begin position="287"/>
        <end position="304"/>
    </location>
</feature>
<evidence type="ECO:0000256" key="6">
    <source>
        <dbReference type="ARBA" id="ARBA00023136"/>
    </source>
</evidence>
<feature type="transmembrane region" description="Helical" evidence="8">
    <location>
        <begin position="121"/>
        <end position="141"/>
    </location>
</feature>
<keyword evidence="3" id="KW-1003">Cell membrane</keyword>
<feature type="region of interest" description="Disordered" evidence="7">
    <location>
        <begin position="454"/>
        <end position="475"/>
    </location>
</feature>
<keyword evidence="11" id="KW-1185">Reference proteome</keyword>
<evidence type="ECO:0000256" key="8">
    <source>
        <dbReference type="SAM" id="Phobius"/>
    </source>
</evidence>
<dbReference type="Proteomes" id="UP000315730">
    <property type="component" value="Unassembled WGS sequence"/>
</dbReference>
<dbReference type="SUPFAM" id="SSF103473">
    <property type="entry name" value="MFS general substrate transporter"/>
    <property type="match status" value="1"/>
</dbReference>
<dbReference type="Gene3D" id="1.20.1250.20">
    <property type="entry name" value="MFS general substrate transporter like domains"/>
    <property type="match status" value="2"/>
</dbReference>
<evidence type="ECO:0000313" key="10">
    <source>
        <dbReference type="EMBL" id="GEC98231.1"/>
    </source>
</evidence>
<dbReference type="PROSITE" id="PS00216">
    <property type="entry name" value="SUGAR_TRANSPORT_1"/>
    <property type="match status" value="1"/>
</dbReference>
<keyword evidence="6 8" id="KW-0472">Membrane</keyword>
<accession>A0A4Y4CZC2</accession>
<feature type="transmembrane region" description="Helical" evidence="8">
    <location>
        <begin position="36"/>
        <end position="53"/>
    </location>
</feature>
<dbReference type="GO" id="GO:0005886">
    <property type="term" value="C:plasma membrane"/>
    <property type="evidence" value="ECO:0007669"/>
    <property type="project" value="UniProtKB-SubCell"/>
</dbReference>
<feature type="transmembrane region" description="Helical" evidence="8">
    <location>
        <begin position="408"/>
        <end position="429"/>
    </location>
</feature>
<dbReference type="InterPro" id="IPR020846">
    <property type="entry name" value="MFS_dom"/>
</dbReference>
<organism evidence="10 11">
    <name type="scientific">Kocuria varians</name>
    <name type="common">Micrococcus varians</name>
    <dbReference type="NCBI Taxonomy" id="1272"/>
    <lineage>
        <taxon>Bacteria</taxon>
        <taxon>Bacillati</taxon>
        <taxon>Actinomycetota</taxon>
        <taxon>Actinomycetes</taxon>
        <taxon>Micrococcales</taxon>
        <taxon>Micrococcaceae</taxon>
        <taxon>Kocuria</taxon>
    </lineage>
</organism>
<dbReference type="RefSeq" id="WP_068467778.1">
    <property type="nucleotide sequence ID" value="NZ_BJNW01000002.1"/>
</dbReference>